<evidence type="ECO:0000256" key="5">
    <source>
        <dbReference type="ARBA" id="ARBA00030146"/>
    </source>
</evidence>
<dbReference type="Gene3D" id="3.40.50.10190">
    <property type="entry name" value="BRCT domain"/>
    <property type="match status" value="4"/>
</dbReference>
<comment type="subcellular location">
    <subcellularLocation>
        <location evidence="1">Nucleus</location>
    </subcellularLocation>
</comment>
<dbReference type="SUPFAM" id="SSF52113">
    <property type="entry name" value="BRCT domain"/>
    <property type="match status" value="3"/>
</dbReference>
<feature type="domain" description="BRCT" evidence="7">
    <location>
        <begin position="535"/>
        <end position="605"/>
    </location>
</feature>
<proteinExistence type="predicted"/>
<accession>A0A1V9X316</accession>
<dbReference type="InterPro" id="IPR051579">
    <property type="entry name" value="DDR_Transcriptional_Reg"/>
</dbReference>
<dbReference type="Pfam" id="PF16770">
    <property type="entry name" value="RTT107_BRCT_5"/>
    <property type="match status" value="1"/>
</dbReference>
<feature type="region of interest" description="Disordered" evidence="6">
    <location>
        <begin position="314"/>
        <end position="374"/>
    </location>
</feature>
<feature type="region of interest" description="Disordered" evidence="6">
    <location>
        <begin position="163"/>
        <end position="210"/>
    </location>
</feature>
<dbReference type="STRING" id="418985.A0A1V9X316"/>
<dbReference type="PANTHER" id="PTHR23196:SF1">
    <property type="entry name" value="PAX-INTERACTING PROTEIN 1"/>
    <property type="match status" value="1"/>
</dbReference>
<sequence length="972" mass="104317">MGSVNSPGHMSGPHQQHLHSRLSPSAGAGGGLAGGQGRPSGTRSPSRAGVGVLTLHRGDATTPPSNAHGSTAVGSGGAGSCSNHLGGLHHAGSGSPVAHQGGHHSGPHGGSPHPHHPAGQRHAGVGCAPVSVAANQAMSPRGMPMSPSVASPVGTPALCSAAAGQMLRSSSPQPHHAHQMPQHPHHPPRPHVHPHQQQTQAQTGQLPSNPVVSLHSKMATQMGPNGQRMMLGPHMQRMPMAPGGPPMGRMQIGSTGTQGPIGAMGGPHMSNQQRYVGPMGQQMMGPQGQAPPGVKVNPQTKTALANLLNNRLGGGGQQGEISTMGPQNGPQGGMAMQAQPPTGSTQANMRCYQPAGPGEGQQMQGSQPHTGAPMTYRPVGVPLVRAVRPESGIRTPPVVGAHGQHPHAHVVAQEALVGHEPSTHLSADTCFLGCVFYFLFSHSTEFSAQQISVAKGVCEERGGMVADEYGPEVTHVVCSHQNQPGVERALRDNKRCITVYWINDCVLQGSMVPPYQALHLPAAFAPREQPCLQHIIASTGFSGEERLRIRTMVNKVGAKYSACMTRENSLLIVKSRRWAESGEKLKKAHEWNMTCVSAQWLSDVMLGHYEAVRMPMSSKYQVSEMEIPFLRIDFGIAQPLLMAWKVPIRVTEEQWKNFSSSDLYQRVQKRKLELAEEEAVRKKKPANDENCVTVTNPSPPPEGQRPLVLFSGLSDPEPLKKMVLQLGGQIAKNSREATHLVLARFSRTVKVMCAVNHVKHICCPEWVHESHKANTFLDPTKYWLQDSDAEKQFGFNLRYIHLQRQRNAPPPLKGYTFYVTPGCLPTISVLKELVEAAGGSMFLNKRPTLKYINQFSHNNNNANTTNSVSTHNNNNNNSKDHNESTTPTITSPSSTGPTTANSIGTPAAAVNGGSPPATEGSSKFVCVTCEDDLYMCKELIDNGVRLYNVEVILTSILRQKVELDEYLLDCCI</sequence>
<feature type="compositionally biased region" description="Low complexity" evidence="6">
    <location>
        <begin position="195"/>
        <end position="207"/>
    </location>
</feature>
<dbReference type="Pfam" id="PF12738">
    <property type="entry name" value="PTCB-BRCT"/>
    <property type="match status" value="1"/>
</dbReference>
<dbReference type="EMBL" id="MNPL01027358">
    <property type="protein sequence ID" value="OQR67786.1"/>
    <property type="molecule type" value="Genomic_DNA"/>
</dbReference>
<comment type="caution">
    <text evidence="8">The sequence shown here is derived from an EMBL/GenBank/DDBJ whole genome shotgun (WGS) entry which is preliminary data.</text>
</comment>
<evidence type="ECO:0000256" key="6">
    <source>
        <dbReference type="SAM" id="MobiDB-lite"/>
    </source>
</evidence>
<protein>
    <recommendedName>
        <fullName evidence="4">PAX-interacting protein 1</fullName>
    </recommendedName>
    <alternativeName>
        <fullName evidence="5">PAX transactivation activation domain-interacting protein</fullName>
    </alternativeName>
</protein>
<keyword evidence="9" id="KW-1185">Reference proteome</keyword>
<keyword evidence="2" id="KW-0227">DNA damage</keyword>
<feature type="compositionally biased region" description="Low complexity" evidence="6">
    <location>
        <begin position="884"/>
        <end position="899"/>
    </location>
</feature>
<dbReference type="PROSITE" id="PS50172">
    <property type="entry name" value="BRCT"/>
    <property type="match status" value="3"/>
</dbReference>
<evidence type="ECO:0000259" key="7">
    <source>
        <dbReference type="PROSITE" id="PS50172"/>
    </source>
</evidence>
<feature type="domain" description="BRCT" evidence="7">
    <location>
        <begin position="426"/>
        <end position="519"/>
    </location>
</feature>
<feature type="compositionally biased region" description="Polar residues" evidence="6">
    <location>
        <begin position="339"/>
        <end position="348"/>
    </location>
</feature>
<feature type="compositionally biased region" description="Polar residues" evidence="6">
    <location>
        <begin position="320"/>
        <end position="329"/>
    </location>
</feature>
<dbReference type="InterPro" id="IPR001357">
    <property type="entry name" value="BRCT_dom"/>
</dbReference>
<feature type="domain" description="BRCT" evidence="7">
    <location>
        <begin position="705"/>
        <end position="784"/>
    </location>
</feature>
<gene>
    <name evidence="8" type="ORF">BIW11_02132</name>
</gene>
<dbReference type="SMART" id="SM00292">
    <property type="entry name" value="BRCT"/>
    <property type="match status" value="4"/>
</dbReference>
<feature type="compositionally biased region" description="Gly residues" evidence="6">
    <location>
        <begin position="27"/>
        <end position="38"/>
    </location>
</feature>
<feature type="compositionally biased region" description="Low complexity" evidence="6">
    <location>
        <begin position="855"/>
        <end position="877"/>
    </location>
</feature>
<dbReference type="PANTHER" id="PTHR23196">
    <property type="entry name" value="PAX TRANSCRIPTION ACTIVATION DOMAIN INTERACTING PROTEIN"/>
    <property type="match status" value="1"/>
</dbReference>
<evidence type="ECO:0000313" key="9">
    <source>
        <dbReference type="Proteomes" id="UP000192247"/>
    </source>
</evidence>
<dbReference type="InParanoid" id="A0A1V9X316"/>
<dbReference type="InterPro" id="IPR036420">
    <property type="entry name" value="BRCT_dom_sf"/>
</dbReference>
<evidence type="ECO:0000256" key="2">
    <source>
        <dbReference type="ARBA" id="ARBA00022763"/>
    </source>
</evidence>
<organism evidence="8 9">
    <name type="scientific">Tropilaelaps mercedesae</name>
    <dbReference type="NCBI Taxonomy" id="418985"/>
    <lineage>
        <taxon>Eukaryota</taxon>
        <taxon>Metazoa</taxon>
        <taxon>Ecdysozoa</taxon>
        <taxon>Arthropoda</taxon>
        <taxon>Chelicerata</taxon>
        <taxon>Arachnida</taxon>
        <taxon>Acari</taxon>
        <taxon>Parasitiformes</taxon>
        <taxon>Mesostigmata</taxon>
        <taxon>Gamasina</taxon>
        <taxon>Dermanyssoidea</taxon>
        <taxon>Laelapidae</taxon>
        <taxon>Tropilaelaps</taxon>
    </lineage>
</organism>
<evidence type="ECO:0000256" key="4">
    <source>
        <dbReference type="ARBA" id="ARBA00023858"/>
    </source>
</evidence>
<evidence type="ECO:0000256" key="3">
    <source>
        <dbReference type="ARBA" id="ARBA00023242"/>
    </source>
</evidence>
<dbReference type="OrthoDB" id="342264at2759"/>
<name>A0A1V9X316_9ACAR</name>
<dbReference type="CDD" id="cd17711">
    <property type="entry name" value="BRCT_PAXIP1_rpt3"/>
    <property type="match status" value="1"/>
</dbReference>
<dbReference type="Pfam" id="PF00533">
    <property type="entry name" value="BRCT"/>
    <property type="match status" value="1"/>
</dbReference>
<reference evidence="8 9" key="1">
    <citation type="journal article" date="2017" name="Gigascience">
        <title>Draft genome of the honey bee ectoparasitic mite, Tropilaelaps mercedesae, is shaped by the parasitic life history.</title>
        <authorList>
            <person name="Dong X."/>
            <person name="Armstrong S.D."/>
            <person name="Xia D."/>
            <person name="Makepeace B.L."/>
            <person name="Darby A.C."/>
            <person name="Kadowaki T."/>
        </authorList>
    </citation>
    <scope>NUCLEOTIDE SEQUENCE [LARGE SCALE GENOMIC DNA]</scope>
    <source>
        <strain evidence="8">Wuxi-XJTLU</strain>
    </source>
</reference>
<feature type="compositionally biased region" description="Basic residues" evidence="6">
    <location>
        <begin position="175"/>
        <end position="194"/>
    </location>
</feature>
<dbReference type="CDD" id="cd17730">
    <property type="entry name" value="BRCT_PAXIP1_rpt4"/>
    <property type="match status" value="1"/>
</dbReference>
<feature type="compositionally biased region" description="Low complexity" evidence="6">
    <location>
        <begin position="84"/>
        <end position="100"/>
    </location>
</feature>
<dbReference type="AlphaFoldDB" id="A0A1V9X316"/>
<feature type="region of interest" description="Disordered" evidence="6">
    <location>
        <begin position="1"/>
        <end position="124"/>
    </location>
</feature>
<dbReference type="GO" id="GO:0044666">
    <property type="term" value="C:MLL3/4 complex"/>
    <property type="evidence" value="ECO:0007669"/>
    <property type="project" value="TreeGrafter"/>
</dbReference>
<keyword evidence="3" id="KW-0539">Nucleus</keyword>
<dbReference type="GO" id="GO:0006974">
    <property type="term" value="P:DNA damage response"/>
    <property type="evidence" value="ECO:0007669"/>
    <property type="project" value="UniProtKB-KW"/>
</dbReference>
<evidence type="ECO:0000256" key="1">
    <source>
        <dbReference type="ARBA" id="ARBA00004123"/>
    </source>
</evidence>
<feature type="region of interest" description="Disordered" evidence="6">
    <location>
        <begin position="855"/>
        <end position="919"/>
    </location>
</feature>
<dbReference type="Proteomes" id="UP000192247">
    <property type="component" value="Unassembled WGS sequence"/>
</dbReference>
<evidence type="ECO:0000313" key="8">
    <source>
        <dbReference type="EMBL" id="OQR67786.1"/>
    </source>
</evidence>